<accession>A0A9W8WA26</accession>
<feature type="region of interest" description="Disordered" evidence="1">
    <location>
        <begin position="45"/>
        <end position="141"/>
    </location>
</feature>
<feature type="compositionally biased region" description="Low complexity" evidence="1">
    <location>
        <begin position="45"/>
        <end position="117"/>
    </location>
</feature>
<dbReference type="AlphaFoldDB" id="A0A9W8WA26"/>
<gene>
    <name evidence="3" type="ORF">N0V84_007414</name>
</gene>
<evidence type="ECO:0000256" key="1">
    <source>
        <dbReference type="SAM" id="MobiDB-lite"/>
    </source>
</evidence>
<feature type="chain" id="PRO_5040975468" evidence="2">
    <location>
        <begin position="23"/>
        <end position="278"/>
    </location>
</feature>
<organism evidence="3 4">
    <name type="scientific">Fusarium piperis</name>
    <dbReference type="NCBI Taxonomy" id="1435070"/>
    <lineage>
        <taxon>Eukaryota</taxon>
        <taxon>Fungi</taxon>
        <taxon>Dikarya</taxon>
        <taxon>Ascomycota</taxon>
        <taxon>Pezizomycotina</taxon>
        <taxon>Sordariomycetes</taxon>
        <taxon>Hypocreomycetidae</taxon>
        <taxon>Hypocreales</taxon>
        <taxon>Nectriaceae</taxon>
        <taxon>Fusarium</taxon>
        <taxon>Fusarium solani species complex</taxon>
    </lineage>
</organism>
<dbReference type="OrthoDB" id="5078508at2759"/>
<proteinExistence type="predicted"/>
<evidence type="ECO:0000313" key="4">
    <source>
        <dbReference type="Proteomes" id="UP001140502"/>
    </source>
</evidence>
<reference evidence="3" key="1">
    <citation type="submission" date="2022-10" db="EMBL/GenBank/DDBJ databases">
        <title>Tapping the CABI collections for fungal endophytes: first genome assemblies for Collariella, Neodidymelliopsis, Ascochyta clinopodiicola, Didymella pomorum, Didymosphaeria variabile, Neocosmospora piperis and Neocucurbitaria cava.</title>
        <authorList>
            <person name="Hill R."/>
        </authorList>
    </citation>
    <scope>NUCLEOTIDE SEQUENCE</scope>
    <source>
        <strain evidence="3">IMI 366586</strain>
    </source>
</reference>
<sequence>MARARLVALLAATAFGVFGVDAAVCRPSSSTVSVETSSTASFSSATASSTVSELSSTETQLSSTTASTASELSTASTSELLTTSTTATSELPTSTTATSELPTSTSEAITTTSTTAPVVPPPCRETQVLSNPSFDDNSDGSPWQFGTGVSLIESWHSSPYAVIYRFSSSGASTLTQSLTNVPAGSYKLTYEAAIGAILNARGVSCVVTPSINGQSLSGPGGPTFTDSGPFGWPQGTAYWNPSSHVDQADLTITVTCNGNFISASILVENASLTRVCVF</sequence>
<name>A0A9W8WA26_9HYPO</name>
<comment type="caution">
    <text evidence="3">The sequence shown here is derived from an EMBL/GenBank/DDBJ whole genome shotgun (WGS) entry which is preliminary data.</text>
</comment>
<feature type="signal peptide" evidence="2">
    <location>
        <begin position="1"/>
        <end position="22"/>
    </location>
</feature>
<evidence type="ECO:0000256" key="2">
    <source>
        <dbReference type="SAM" id="SignalP"/>
    </source>
</evidence>
<dbReference type="EMBL" id="JAPEUR010000162">
    <property type="protein sequence ID" value="KAJ4317357.1"/>
    <property type="molecule type" value="Genomic_DNA"/>
</dbReference>
<protein>
    <submittedName>
        <fullName evidence="3">Uncharacterized protein</fullName>
    </submittedName>
</protein>
<evidence type="ECO:0000313" key="3">
    <source>
        <dbReference type="EMBL" id="KAJ4317357.1"/>
    </source>
</evidence>
<keyword evidence="2" id="KW-0732">Signal</keyword>
<feature type="compositionally biased region" description="Polar residues" evidence="1">
    <location>
        <begin position="127"/>
        <end position="141"/>
    </location>
</feature>
<dbReference type="Proteomes" id="UP001140502">
    <property type="component" value="Unassembled WGS sequence"/>
</dbReference>
<keyword evidence="4" id="KW-1185">Reference proteome</keyword>